<dbReference type="PRINTS" id="PR00932">
    <property type="entry name" value="AMINO1PTASE"/>
</dbReference>
<evidence type="ECO:0008006" key="4">
    <source>
        <dbReference type="Google" id="ProtNLM"/>
    </source>
</evidence>
<evidence type="ECO:0000256" key="1">
    <source>
        <dbReference type="SAM" id="MobiDB-lite"/>
    </source>
</evidence>
<dbReference type="AlphaFoldDB" id="A0AAQ3P5T0"/>
<dbReference type="Gene3D" id="3.40.630.10">
    <property type="entry name" value="Zn peptidases"/>
    <property type="match status" value="1"/>
</dbReference>
<dbReference type="GO" id="GO:0006508">
    <property type="term" value="P:proteolysis"/>
    <property type="evidence" value="ECO:0007669"/>
    <property type="project" value="InterPro"/>
</dbReference>
<sequence>MSEAQSVVEELRMFLETDPLKDIKKKLDKFYMVLILRALHPDFDHLRNQLLTNHDFPSMETLTTLLLRAWYLKLRKKRRTWTRGGGRVGQERPQLKGWITLKRIATPYMVSLPKAPIFRRLKLPLLSSPRINIKTWHNHLNLPVHQQPVFLNPWKVKIHGQIGEGYEVGGLYHFGSRPRMSYVAAPNPKTPYFSPSDQDVSILQQVLPIPVAESNSSTVTIIPSLDHNSHELVSPHFEITPHRAPINSPPPQDNGKSPTSDSSPSSPPPTPPVSSVVIPKNVKEALDHLGRRRAMIAEMQALDHSNTWERVPLPRAKRRLVVDGCTWVYVDDIVITRNGVVGISQLKEYLESWKLKYFLGIEVVQSKDGVAISQRKYALDILQETNMIIADCHFKQAPCVGHWNALIHILRCVKKVPRQGLLYEDKGSIQVSGYCDADWAGSSIDRQSTTGYYVFLGENIISWKSKKQNVVARSIAEAKYRAMTVTGLDRGLNSQPTRGYPGCVELFISHIVSIACFKWALIDATSSESSLEEETGVRMVALFDHEEVGSDSAQGAGSPVMLNAVTRVTNTFGTKPNLLEKAAQRSYLVSADMAHALHPNYMEKHEANHQPKLHGGLVIKNNANQRYATNAVTSFYFREIAIKHNLPVQDFVVRNDMSCGSTIGPILASGVGIRTVDVGAPQLSMHSIREICAVDDVKYSYEHFKAFYQEFSHLDGANVETGLIGQVKLGLGASVETGLRGQCETRLMVWKLGLGASVETGLMGHVKLDLGASVETGLRGQCETRLRGEVKLGLGASVKLRLGDSVKLRSGASVEIGLRGQASWAYGPVWKLDLGASVETGLRGPGETGLSNFEILEICNFKFDFWKDIKALKPFITKCQNIDAGSGCQNSNMREKA</sequence>
<gene>
    <name evidence="2" type="ORF">V8G54_008464</name>
</gene>
<dbReference type="InterPro" id="IPR001948">
    <property type="entry name" value="Peptidase_M18"/>
</dbReference>
<dbReference type="Proteomes" id="UP001374535">
    <property type="component" value="Chromosome 2"/>
</dbReference>
<accession>A0AAQ3P5T0</accession>
<dbReference type="GO" id="GO:0004177">
    <property type="term" value="F:aminopeptidase activity"/>
    <property type="evidence" value="ECO:0007669"/>
    <property type="project" value="InterPro"/>
</dbReference>
<dbReference type="EMBL" id="CP144699">
    <property type="protein sequence ID" value="WVZ21142.1"/>
    <property type="molecule type" value="Genomic_DNA"/>
</dbReference>
<evidence type="ECO:0000313" key="2">
    <source>
        <dbReference type="EMBL" id="WVZ21142.1"/>
    </source>
</evidence>
<keyword evidence="3" id="KW-1185">Reference proteome</keyword>
<protein>
    <recommendedName>
        <fullName evidence="4">Aspartyl aminopeptidase</fullName>
    </recommendedName>
</protein>
<proteinExistence type="predicted"/>
<dbReference type="Pfam" id="PF02127">
    <property type="entry name" value="Peptidase_M18"/>
    <property type="match status" value="1"/>
</dbReference>
<dbReference type="SUPFAM" id="SSF53187">
    <property type="entry name" value="Zn-dependent exopeptidases"/>
    <property type="match status" value="1"/>
</dbReference>
<dbReference type="PANTHER" id="PTHR28570:SF16">
    <property type="entry name" value="ASPARTYL AMINOPEPTIDASE-RELATED"/>
    <property type="match status" value="1"/>
</dbReference>
<dbReference type="GO" id="GO:0008270">
    <property type="term" value="F:zinc ion binding"/>
    <property type="evidence" value="ECO:0007669"/>
    <property type="project" value="InterPro"/>
</dbReference>
<dbReference type="PANTHER" id="PTHR28570">
    <property type="entry name" value="ASPARTYL AMINOPEPTIDASE"/>
    <property type="match status" value="1"/>
</dbReference>
<evidence type="ECO:0000313" key="3">
    <source>
        <dbReference type="Proteomes" id="UP001374535"/>
    </source>
</evidence>
<dbReference type="CDD" id="cd09272">
    <property type="entry name" value="RNase_HI_RT_Ty1"/>
    <property type="match status" value="1"/>
</dbReference>
<dbReference type="InterPro" id="IPR043502">
    <property type="entry name" value="DNA/RNA_pol_sf"/>
</dbReference>
<reference evidence="2 3" key="1">
    <citation type="journal article" date="2023" name="Life. Sci Alliance">
        <title>Evolutionary insights into 3D genome organization and epigenetic landscape of Vigna mungo.</title>
        <authorList>
            <person name="Junaid A."/>
            <person name="Singh B."/>
            <person name="Bhatia S."/>
        </authorList>
    </citation>
    <scope>NUCLEOTIDE SEQUENCE [LARGE SCALE GENOMIC DNA]</scope>
    <source>
        <strain evidence="2">Urdbean</strain>
    </source>
</reference>
<dbReference type="SUPFAM" id="SSF56672">
    <property type="entry name" value="DNA/RNA polymerases"/>
    <property type="match status" value="1"/>
</dbReference>
<feature type="region of interest" description="Disordered" evidence="1">
    <location>
        <begin position="240"/>
        <end position="276"/>
    </location>
</feature>
<name>A0AAQ3P5T0_VIGMU</name>
<organism evidence="2 3">
    <name type="scientific">Vigna mungo</name>
    <name type="common">Black gram</name>
    <name type="synonym">Phaseolus mungo</name>
    <dbReference type="NCBI Taxonomy" id="3915"/>
    <lineage>
        <taxon>Eukaryota</taxon>
        <taxon>Viridiplantae</taxon>
        <taxon>Streptophyta</taxon>
        <taxon>Embryophyta</taxon>
        <taxon>Tracheophyta</taxon>
        <taxon>Spermatophyta</taxon>
        <taxon>Magnoliopsida</taxon>
        <taxon>eudicotyledons</taxon>
        <taxon>Gunneridae</taxon>
        <taxon>Pentapetalae</taxon>
        <taxon>rosids</taxon>
        <taxon>fabids</taxon>
        <taxon>Fabales</taxon>
        <taxon>Fabaceae</taxon>
        <taxon>Papilionoideae</taxon>
        <taxon>50 kb inversion clade</taxon>
        <taxon>NPAAA clade</taxon>
        <taxon>indigoferoid/millettioid clade</taxon>
        <taxon>Phaseoleae</taxon>
        <taxon>Vigna</taxon>
    </lineage>
</organism>